<comment type="caution">
    <text evidence="2">The sequence shown here is derived from an EMBL/GenBank/DDBJ whole genome shotgun (WGS) entry which is preliminary data.</text>
</comment>
<organism evidence="2 3">
    <name type="scientific">Chryseobacterium balustinum</name>
    <dbReference type="NCBI Taxonomy" id="246"/>
    <lineage>
        <taxon>Bacteria</taxon>
        <taxon>Pseudomonadati</taxon>
        <taxon>Bacteroidota</taxon>
        <taxon>Flavobacteriia</taxon>
        <taxon>Flavobacteriales</taxon>
        <taxon>Weeksellaceae</taxon>
        <taxon>Chryseobacterium group</taxon>
        <taxon>Chryseobacterium</taxon>
    </lineage>
</organism>
<dbReference type="Proteomes" id="UP000190669">
    <property type="component" value="Unassembled WGS sequence"/>
</dbReference>
<proteinExistence type="predicted"/>
<evidence type="ECO:0000313" key="3">
    <source>
        <dbReference type="Proteomes" id="UP000190669"/>
    </source>
</evidence>
<feature type="transmembrane region" description="Helical" evidence="1">
    <location>
        <begin position="45"/>
        <end position="63"/>
    </location>
</feature>
<dbReference type="RefSeq" id="WP_079465895.1">
    <property type="nucleotide sequence ID" value="NZ_CP033934.1"/>
</dbReference>
<name>A0ABY1LAS2_9FLAO</name>
<accession>A0ABY1LAS2</accession>
<evidence type="ECO:0000313" key="2">
    <source>
        <dbReference type="EMBL" id="SKB89654.1"/>
    </source>
</evidence>
<feature type="transmembrane region" description="Helical" evidence="1">
    <location>
        <begin position="92"/>
        <end position="109"/>
    </location>
</feature>
<protein>
    <submittedName>
        <fullName evidence="2">Uncharacterized protein</fullName>
    </submittedName>
</protein>
<dbReference type="EMBL" id="FUZE01000013">
    <property type="protein sequence ID" value="SKB89654.1"/>
    <property type="molecule type" value="Genomic_DNA"/>
</dbReference>
<keyword evidence="1" id="KW-1133">Transmembrane helix</keyword>
<sequence length="119" mass="13322">MKKTLLYIFAIPLGLIASIILPAIFSKVLVFFIPFESLNNFIDKYVITILCGWIAIGITALIAPSRKILFAGLMLILNIIATIWMFTNGDNFNYFFIIGGVLAFVFVIINKKELSAKDN</sequence>
<feature type="transmembrane region" description="Helical" evidence="1">
    <location>
        <begin position="68"/>
        <end position="86"/>
    </location>
</feature>
<evidence type="ECO:0000256" key="1">
    <source>
        <dbReference type="SAM" id="Phobius"/>
    </source>
</evidence>
<keyword evidence="3" id="KW-1185">Reference proteome</keyword>
<keyword evidence="1" id="KW-0812">Transmembrane</keyword>
<gene>
    <name evidence="2" type="ORF">SAMN05421800_11325</name>
</gene>
<keyword evidence="1" id="KW-0472">Membrane</keyword>
<reference evidence="2 3" key="1">
    <citation type="submission" date="2017-02" db="EMBL/GenBank/DDBJ databases">
        <authorList>
            <person name="Varghese N."/>
            <person name="Submissions S."/>
        </authorList>
    </citation>
    <scope>NUCLEOTIDE SEQUENCE [LARGE SCALE GENOMIC DNA]</scope>
    <source>
        <strain evidence="2 3">DSM 16775</strain>
    </source>
</reference>
<feature type="transmembrane region" description="Helical" evidence="1">
    <location>
        <begin position="7"/>
        <end position="33"/>
    </location>
</feature>